<dbReference type="Gene3D" id="2.60.120.260">
    <property type="entry name" value="Galactose-binding domain-like"/>
    <property type="match status" value="1"/>
</dbReference>
<gene>
    <name evidence="7" type="ORF">DY000_02043492</name>
</gene>
<dbReference type="PANTHER" id="PTHR12911:SF47">
    <property type="entry name" value="SUN DOMAIN-CONTAINING PROTEIN 2"/>
    <property type="match status" value="1"/>
</dbReference>
<dbReference type="EMBL" id="QGKV02001507">
    <property type="protein sequence ID" value="KAF3528532.1"/>
    <property type="molecule type" value="Genomic_DNA"/>
</dbReference>
<comment type="caution">
    <text evidence="7">The sequence shown here is derived from an EMBL/GenBank/DDBJ whole genome shotgun (WGS) entry which is preliminary data.</text>
</comment>
<feature type="compositionally biased region" description="Polar residues" evidence="5">
    <location>
        <begin position="1"/>
        <end position="10"/>
    </location>
</feature>
<feature type="region of interest" description="Disordered" evidence="5">
    <location>
        <begin position="1"/>
        <end position="102"/>
    </location>
</feature>
<dbReference type="InterPro" id="IPR045119">
    <property type="entry name" value="SUN1-5"/>
</dbReference>
<sequence length="207" mass="22536">MTSARQSPSVLQEALETEPSLTPEIVPPPPPRPEPRSTSSPPIPDEDHHRDRDVETSRDQEDQPESRPDAPSRAAFLPRRSARVAHAPPPSSTRSARGSHAPPAPAVVLCLQRVRIKLYLFGVLCPGPWTSGLVSHTSLSDFPVTHPSFAPCRSNAQTFDVADSARSGLVNTVRLDFASNHGSSSHTCIYRFRVHGRELDPVSVVHA</sequence>
<evidence type="ECO:0000256" key="1">
    <source>
        <dbReference type="ARBA" id="ARBA00004370"/>
    </source>
</evidence>
<feature type="domain" description="SUN" evidence="6">
    <location>
        <begin position="148"/>
        <end position="197"/>
    </location>
</feature>
<organism evidence="7 8">
    <name type="scientific">Brassica cretica</name>
    <name type="common">Mustard</name>
    <dbReference type="NCBI Taxonomy" id="69181"/>
    <lineage>
        <taxon>Eukaryota</taxon>
        <taxon>Viridiplantae</taxon>
        <taxon>Streptophyta</taxon>
        <taxon>Embryophyta</taxon>
        <taxon>Tracheophyta</taxon>
        <taxon>Spermatophyta</taxon>
        <taxon>Magnoliopsida</taxon>
        <taxon>eudicotyledons</taxon>
        <taxon>Gunneridae</taxon>
        <taxon>Pentapetalae</taxon>
        <taxon>rosids</taxon>
        <taxon>malvids</taxon>
        <taxon>Brassicales</taxon>
        <taxon>Brassicaceae</taxon>
        <taxon>Brassiceae</taxon>
        <taxon>Brassica</taxon>
    </lineage>
</organism>
<reference evidence="7 8" key="1">
    <citation type="journal article" date="2020" name="BMC Genomics">
        <title>Intraspecific diversification of the crop wild relative Brassica cretica Lam. using demographic model selection.</title>
        <authorList>
            <person name="Kioukis A."/>
            <person name="Michalopoulou V.A."/>
            <person name="Briers L."/>
            <person name="Pirintsos S."/>
            <person name="Studholme D.J."/>
            <person name="Pavlidis P."/>
            <person name="Sarris P.F."/>
        </authorList>
    </citation>
    <scope>NUCLEOTIDE SEQUENCE [LARGE SCALE GENOMIC DNA]</scope>
    <source>
        <strain evidence="8">cv. PFS-1207/04</strain>
    </source>
</reference>
<evidence type="ECO:0000256" key="5">
    <source>
        <dbReference type="SAM" id="MobiDB-lite"/>
    </source>
</evidence>
<keyword evidence="2" id="KW-0812">Transmembrane</keyword>
<evidence type="ECO:0000313" key="8">
    <source>
        <dbReference type="Proteomes" id="UP000266723"/>
    </source>
</evidence>
<comment type="subcellular location">
    <subcellularLocation>
        <location evidence="1">Membrane</location>
    </subcellularLocation>
</comment>
<evidence type="ECO:0000313" key="7">
    <source>
        <dbReference type="EMBL" id="KAF3528532.1"/>
    </source>
</evidence>
<proteinExistence type="predicted"/>
<dbReference type="Pfam" id="PF07738">
    <property type="entry name" value="Sad1_UNC"/>
    <property type="match status" value="1"/>
</dbReference>
<protein>
    <recommendedName>
        <fullName evidence="6">SUN domain-containing protein</fullName>
    </recommendedName>
</protein>
<dbReference type="InterPro" id="IPR012919">
    <property type="entry name" value="SUN_dom"/>
</dbReference>
<dbReference type="PANTHER" id="PTHR12911">
    <property type="entry name" value="SAD1/UNC-84-LIKE PROTEIN-RELATED"/>
    <property type="match status" value="1"/>
</dbReference>
<evidence type="ECO:0000256" key="4">
    <source>
        <dbReference type="ARBA" id="ARBA00023136"/>
    </source>
</evidence>
<evidence type="ECO:0000259" key="6">
    <source>
        <dbReference type="Pfam" id="PF07738"/>
    </source>
</evidence>
<accession>A0ABQ7B875</accession>
<evidence type="ECO:0000256" key="3">
    <source>
        <dbReference type="ARBA" id="ARBA00022989"/>
    </source>
</evidence>
<keyword evidence="3" id="KW-1133">Transmembrane helix</keyword>
<feature type="compositionally biased region" description="Basic and acidic residues" evidence="5">
    <location>
        <begin position="45"/>
        <end position="70"/>
    </location>
</feature>
<dbReference type="Proteomes" id="UP000266723">
    <property type="component" value="Unassembled WGS sequence"/>
</dbReference>
<keyword evidence="8" id="KW-1185">Reference proteome</keyword>
<keyword evidence="4" id="KW-0472">Membrane</keyword>
<evidence type="ECO:0000256" key="2">
    <source>
        <dbReference type="ARBA" id="ARBA00022692"/>
    </source>
</evidence>
<name>A0ABQ7B875_BRACR</name>